<gene>
    <name evidence="1" type="ORF">ASPCAL02331</name>
</gene>
<evidence type="ECO:0000313" key="1">
    <source>
        <dbReference type="EMBL" id="CEN59890.1"/>
    </source>
</evidence>
<dbReference type="Proteomes" id="UP000054771">
    <property type="component" value="Unassembled WGS sequence"/>
</dbReference>
<keyword evidence="2" id="KW-1185">Reference proteome</keyword>
<dbReference type="AlphaFoldDB" id="A0A0U5CMH1"/>
<dbReference type="EMBL" id="CDMC01000002">
    <property type="protein sequence ID" value="CEN59890.1"/>
    <property type="molecule type" value="Genomic_DNA"/>
</dbReference>
<reference evidence="2" key="1">
    <citation type="journal article" date="2016" name="Genome Announc.">
        <title>Draft genome sequences of fungus Aspergillus calidoustus.</title>
        <authorList>
            <person name="Horn F."/>
            <person name="Linde J."/>
            <person name="Mattern D.J."/>
            <person name="Walther G."/>
            <person name="Guthke R."/>
            <person name="Scherlach K."/>
            <person name="Martin K."/>
            <person name="Brakhage A.A."/>
            <person name="Petzke L."/>
            <person name="Valiante V."/>
        </authorList>
    </citation>
    <scope>NUCLEOTIDE SEQUENCE [LARGE SCALE GENOMIC DNA]</scope>
    <source>
        <strain evidence="2">SF006504</strain>
    </source>
</reference>
<sequence>MTRLQHLSLSYISLRSSLGYARMTTAFCFGNLRTLKLRNCEYVLDFLENLVRVGHNLKLRSFEIVYRRDQTKEDFLFAFLATFKGLEEAYITEVPLDTISRKHVTLFSILAPRSSLKRLISDEPVRTPSSREAVEHEIEHSTLLGFIFRLESLKCLAIHRHPSFVKAALRHRTGDEPIEFLHFRIHGIGRRPRDLNAELLGVHNHSNDSLKETDEWGPIVSMKKLAEFAERAFGPIGFPKLAAIAYGDFSHGERFKWSQIGHTKFLSPSEFRAVLDQIEGANEMLSACQTEHVQSPWEDAKAWREVAANYTK</sequence>
<name>A0A0U5CMH1_ASPCI</name>
<organism evidence="1 2">
    <name type="scientific">Aspergillus calidoustus</name>
    <dbReference type="NCBI Taxonomy" id="454130"/>
    <lineage>
        <taxon>Eukaryota</taxon>
        <taxon>Fungi</taxon>
        <taxon>Dikarya</taxon>
        <taxon>Ascomycota</taxon>
        <taxon>Pezizomycotina</taxon>
        <taxon>Eurotiomycetes</taxon>
        <taxon>Eurotiomycetidae</taxon>
        <taxon>Eurotiales</taxon>
        <taxon>Aspergillaceae</taxon>
        <taxon>Aspergillus</taxon>
        <taxon>Aspergillus subgen. Nidulantes</taxon>
    </lineage>
</organism>
<evidence type="ECO:0000313" key="2">
    <source>
        <dbReference type="Proteomes" id="UP000054771"/>
    </source>
</evidence>
<dbReference type="OrthoDB" id="1720422at2759"/>
<accession>A0A0U5CMH1</accession>
<proteinExistence type="predicted"/>
<protein>
    <submittedName>
        <fullName evidence="1">Uncharacterized protein</fullName>
    </submittedName>
</protein>